<evidence type="ECO:0000256" key="1">
    <source>
        <dbReference type="SAM" id="MobiDB-lite"/>
    </source>
</evidence>
<name>A0AA36BMT6_OCTVU</name>
<feature type="compositionally biased region" description="Low complexity" evidence="1">
    <location>
        <begin position="71"/>
        <end position="83"/>
    </location>
</feature>
<evidence type="ECO:0000313" key="3">
    <source>
        <dbReference type="Proteomes" id="UP001162480"/>
    </source>
</evidence>
<organism evidence="2 3">
    <name type="scientific">Octopus vulgaris</name>
    <name type="common">Common octopus</name>
    <dbReference type="NCBI Taxonomy" id="6645"/>
    <lineage>
        <taxon>Eukaryota</taxon>
        <taxon>Metazoa</taxon>
        <taxon>Spiralia</taxon>
        <taxon>Lophotrochozoa</taxon>
        <taxon>Mollusca</taxon>
        <taxon>Cephalopoda</taxon>
        <taxon>Coleoidea</taxon>
        <taxon>Octopodiformes</taxon>
        <taxon>Octopoda</taxon>
        <taxon>Incirrata</taxon>
        <taxon>Octopodidae</taxon>
        <taxon>Octopus</taxon>
    </lineage>
</organism>
<reference evidence="2" key="1">
    <citation type="submission" date="2023-08" db="EMBL/GenBank/DDBJ databases">
        <authorList>
            <person name="Alioto T."/>
            <person name="Alioto T."/>
            <person name="Gomez Garrido J."/>
        </authorList>
    </citation>
    <scope>NUCLEOTIDE SEQUENCE</scope>
</reference>
<sequence>MNSQVATSEILRLTLTKENQSYKYKRALNIFSQNIVRSVSIRIPSLEMDQNYRERAGNRNNNIGNNMTTIRRQQQQQCNQKQQQQRRKQAKSQSDGELLRRKEILQRFKLAFELLKKETSFTFLLLPFLRDMLAGHTDEETQGLRQSVEAAATTSDAASSKLPRNDGINLQLKVRQYCENYTALGFTWTGNPNCSSPLYTVSGEKLANSAMAPAKLKRHLTTKRPELSGKKEQYFKRELAFNKRQVSMFAKMFKLSDKGQEASYAVTEIVARKMKSHTIAETVILPACQEMVRIMLGEDAVSELNKIPLSDSTIIRRIQDMSGDVECNIKSKILKHKLFALQVDESTDITGKSQLLVFVRCINDEAIVDDVLCCKELPETRKGQDVFDVLNSYLEYCGLNWKN</sequence>
<dbReference type="PANTHER" id="PTHR45913:SF19">
    <property type="entry name" value="LOW QUALITY PROTEIN: ZINC FINGER BED DOMAIN-CONTAINING PROTEIN 5-LIKE"/>
    <property type="match status" value="1"/>
</dbReference>
<evidence type="ECO:0000313" key="2">
    <source>
        <dbReference type="EMBL" id="CAI9736361.1"/>
    </source>
</evidence>
<accession>A0AA36BMT6</accession>
<protein>
    <submittedName>
        <fullName evidence="2">Uncharacterized protein</fullName>
    </submittedName>
</protein>
<gene>
    <name evidence="2" type="ORF">OCTVUL_1B027144</name>
</gene>
<dbReference type="PANTHER" id="PTHR45913">
    <property type="entry name" value="EPM2A-INTERACTING PROTEIN 1"/>
    <property type="match status" value="1"/>
</dbReference>
<dbReference type="EMBL" id="OX597831">
    <property type="protein sequence ID" value="CAI9736361.1"/>
    <property type="molecule type" value="Genomic_DNA"/>
</dbReference>
<dbReference type="Proteomes" id="UP001162480">
    <property type="component" value="Chromosome 18"/>
</dbReference>
<feature type="region of interest" description="Disordered" evidence="1">
    <location>
        <begin position="71"/>
        <end position="96"/>
    </location>
</feature>
<keyword evidence="3" id="KW-1185">Reference proteome</keyword>
<proteinExistence type="predicted"/>
<dbReference type="AlphaFoldDB" id="A0AA36BMT6"/>